<name>A0A4R4VS83_9ACTN</name>
<sequence>MMIFVGMKTSLTCGSEDLTAIAGMDSAWSSPPLLVGGKGVVERHRVDLYVIRRDHHGCALVIRRGRISCEIAQECLITDEAGRNDALHVGEVHILDIQAEVPTMAWRISLGDGHSGQFLLNDCP</sequence>
<dbReference type="Proteomes" id="UP000295258">
    <property type="component" value="Unassembled WGS sequence"/>
</dbReference>
<organism evidence="1 2">
    <name type="scientific">Nonomuraea deserti</name>
    <dbReference type="NCBI Taxonomy" id="1848322"/>
    <lineage>
        <taxon>Bacteria</taxon>
        <taxon>Bacillati</taxon>
        <taxon>Actinomycetota</taxon>
        <taxon>Actinomycetes</taxon>
        <taxon>Streptosporangiales</taxon>
        <taxon>Streptosporangiaceae</taxon>
        <taxon>Nonomuraea</taxon>
    </lineage>
</organism>
<protein>
    <submittedName>
        <fullName evidence="1">Uncharacterized protein</fullName>
    </submittedName>
</protein>
<dbReference type="EMBL" id="SMKO01000058">
    <property type="protein sequence ID" value="TDD03070.1"/>
    <property type="molecule type" value="Genomic_DNA"/>
</dbReference>
<comment type="caution">
    <text evidence="1">The sequence shown here is derived from an EMBL/GenBank/DDBJ whole genome shotgun (WGS) entry which is preliminary data.</text>
</comment>
<dbReference type="AlphaFoldDB" id="A0A4R4VS83"/>
<evidence type="ECO:0000313" key="2">
    <source>
        <dbReference type="Proteomes" id="UP000295258"/>
    </source>
</evidence>
<gene>
    <name evidence="1" type="ORF">E1292_22055</name>
</gene>
<accession>A0A4R4VS83</accession>
<proteinExistence type="predicted"/>
<reference evidence="1 2" key="1">
    <citation type="submission" date="2019-03" db="EMBL/GenBank/DDBJ databases">
        <title>Draft genome sequences of novel Actinobacteria.</title>
        <authorList>
            <person name="Sahin N."/>
            <person name="Ay H."/>
            <person name="Saygin H."/>
        </authorList>
    </citation>
    <scope>NUCLEOTIDE SEQUENCE [LARGE SCALE GENOMIC DNA]</scope>
    <source>
        <strain evidence="1 2">KC310</strain>
    </source>
</reference>
<keyword evidence="2" id="KW-1185">Reference proteome</keyword>
<evidence type="ECO:0000313" key="1">
    <source>
        <dbReference type="EMBL" id="TDD03070.1"/>
    </source>
</evidence>
<dbReference type="RefSeq" id="WP_132597114.1">
    <property type="nucleotide sequence ID" value="NZ_SMKO01000058.1"/>
</dbReference>